<gene>
    <name evidence="8" type="primary">Ervk6_2</name>
    <name evidence="8" type="ORF">HYDTET_R15168</name>
</gene>
<keyword evidence="3" id="KW-0540">Nuclease</keyword>
<dbReference type="Gene3D" id="3.30.420.10">
    <property type="entry name" value="Ribonuclease H-like superfamily/Ribonuclease H"/>
    <property type="match status" value="1"/>
</dbReference>
<sequence>RGIAALQLWQTDVTHFPEFGRLKYVHVSIDTFSRAMWATAQTGETSRHVQAHFKQAFAGLGIPQQIKTDNGPGYISYSTQKFFSQWGITHVTGIPHSPTGQTIIE</sequence>
<dbReference type="GO" id="GO:0035613">
    <property type="term" value="F:RNA stem-loop binding"/>
    <property type="evidence" value="ECO:0007669"/>
    <property type="project" value="TreeGrafter"/>
</dbReference>
<protein>
    <submittedName>
        <fullName evidence="8">POK6 protein</fullName>
    </submittedName>
</protein>
<keyword evidence="4" id="KW-0255">Endonuclease</keyword>
<evidence type="ECO:0000256" key="2">
    <source>
        <dbReference type="ARBA" id="ARBA00022695"/>
    </source>
</evidence>
<keyword evidence="5" id="KW-0378">Hydrolase</keyword>
<dbReference type="GO" id="GO:0016787">
    <property type="term" value="F:hydrolase activity"/>
    <property type="evidence" value="ECO:0007669"/>
    <property type="project" value="UniProtKB-KW"/>
</dbReference>
<evidence type="ECO:0000256" key="1">
    <source>
        <dbReference type="ARBA" id="ARBA00022679"/>
    </source>
</evidence>
<feature type="domain" description="Integrase catalytic" evidence="7">
    <location>
        <begin position="1"/>
        <end position="105"/>
    </location>
</feature>
<dbReference type="GO" id="GO:0003964">
    <property type="term" value="F:RNA-directed DNA polymerase activity"/>
    <property type="evidence" value="ECO:0007669"/>
    <property type="project" value="UniProtKB-KW"/>
</dbReference>
<name>A0A7K9MJF5_OCETE</name>
<keyword evidence="9" id="KW-1185">Reference proteome</keyword>
<evidence type="ECO:0000313" key="9">
    <source>
        <dbReference type="Proteomes" id="UP000527232"/>
    </source>
</evidence>
<feature type="non-terminal residue" evidence="8">
    <location>
        <position position="105"/>
    </location>
</feature>
<dbReference type="SUPFAM" id="SSF53098">
    <property type="entry name" value="Ribonuclease H-like"/>
    <property type="match status" value="1"/>
</dbReference>
<dbReference type="Pfam" id="PF00665">
    <property type="entry name" value="rve"/>
    <property type="match status" value="1"/>
</dbReference>
<feature type="non-terminal residue" evidence="8">
    <location>
        <position position="1"/>
    </location>
</feature>
<evidence type="ECO:0000256" key="6">
    <source>
        <dbReference type="ARBA" id="ARBA00022918"/>
    </source>
</evidence>
<reference evidence="8 9" key="1">
    <citation type="submission" date="2019-09" db="EMBL/GenBank/DDBJ databases">
        <title>Bird 10,000 Genomes (B10K) Project - Family phase.</title>
        <authorList>
            <person name="Zhang G."/>
        </authorList>
    </citation>
    <scope>NUCLEOTIDE SEQUENCE [LARGE SCALE GENOMIC DNA]</scope>
    <source>
        <strain evidence="8">B10K-DU-001-32</strain>
        <tissue evidence="8">Muscle</tissue>
    </source>
</reference>
<dbReference type="GO" id="GO:0004519">
    <property type="term" value="F:endonuclease activity"/>
    <property type="evidence" value="ECO:0007669"/>
    <property type="project" value="UniProtKB-KW"/>
</dbReference>
<comment type="caution">
    <text evidence="8">The sequence shown here is derived from an EMBL/GenBank/DDBJ whole genome shotgun (WGS) entry which is preliminary data.</text>
</comment>
<accession>A0A7K9MJF5</accession>
<proteinExistence type="predicted"/>
<dbReference type="PANTHER" id="PTHR41694">
    <property type="entry name" value="ENDOGENOUS RETROVIRUS GROUP K MEMBER POL PROTEIN"/>
    <property type="match status" value="1"/>
</dbReference>
<evidence type="ECO:0000256" key="5">
    <source>
        <dbReference type="ARBA" id="ARBA00022801"/>
    </source>
</evidence>
<dbReference type="EMBL" id="VWZR01013261">
    <property type="protein sequence ID" value="NXH74849.1"/>
    <property type="molecule type" value="Genomic_DNA"/>
</dbReference>
<dbReference type="Proteomes" id="UP000527232">
    <property type="component" value="Unassembled WGS sequence"/>
</dbReference>
<dbReference type="InterPro" id="IPR012337">
    <property type="entry name" value="RNaseH-like_sf"/>
</dbReference>
<organism evidence="8 9">
    <name type="scientific">Oceanodroma tethys</name>
    <name type="common">Wedge-rumped storm-petrel</name>
    <name type="synonym">Hydrobates tethys</name>
    <dbReference type="NCBI Taxonomy" id="79633"/>
    <lineage>
        <taxon>Eukaryota</taxon>
        <taxon>Metazoa</taxon>
        <taxon>Chordata</taxon>
        <taxon>Craniata</taxon>
        <taxon>Vertebrata</taxon>
        <taxon>Euteleostomi</taxon>
        <taxon>Archelosauria</taxon>
        <taxon>Archosauria</taxon>
        <taxon>Dinosauria</taxon>
        <taxon>Saurischia</taxon>
        <taxon>Theropoda</taxon>
        <taxon>Coelurosauria</taxon>
        <taxon>Aves</taxon>
        <taxon>Neognathae</taxon>
        <taxon>Neoaves</taxon>
        <taxon>Aequornithes</taxon>
        <taxon>Procellariiformes</taxon>
        <taxon>Hydrobatidae</taxon>
        <taxon>Oceanodroma</taxon>
    </lineage>
</organism>
<dbReference type="AlphaFoldDB" id="A0A7K9MJF5"/>
<evidence type="ECO:0000259" key="7">
    <source>
        <dbReference type="PROSITE" id="PS50994"/>
    </source>
</evidence>
<dbReference type="PROSITE" id="PS50994">
    <property type="entry name" value="INTEGRASE"/>
    <property type="match status" value="1"/>
</dbReference>
<keyword evidence="6" id="KW-0695">RNA-directed DNA polymerase</keyword>
<dbReference type="GO" id="GO:0015074">
    <property type="term" value="P:DNA integration"/>
    <property type="evidence" value="ECO:0007669"/>
    <property type="project" value="InterPro"/>
</dbReference>
<keyword evidence="1" id="KW-0808">Transferase</keyword>
<keyword evidence="2" id="KW-0548">Nucleotidyltransferase</keyword>
<evidence type="ECO:0000313" key="8">
    <source>
        <dbReference type="EMBL" id="NXH74849.1"/>
    </source>
</evidence>
<evidence type="ECO:0000256" key="4">
    <source>
        <dbReference type="ARBA" id="ARBA00022759"/>
    </source>
</evidence>
<dbReference type="InterPro" id="IPR001584">
    <property type="entry name" value="Integrase_cat-core"/>
</dbReference>
<dbReference type="OrthoDB" id="9381447at2759"/>
<dbReference type="InterPro" id="IPR036397">
    <property type="entry name" value="RNaseH_sf"/>
</dbReference>
<dbReference type="PANTHER" id="PTHR41694:SF3">
    <property type="entry name" value="RNA-DIRECTED DNA POLYMERASE-RELATED"/>
    <property type="match status" value="1"/>
</dbReference>
<evidence type="ECO:0000256" key="3">
    <source>
        <dbReference type="ARBA" id="ARBA00022722"/>
    </source>
</evidence>